<dbReference type="AlphaFoldDB" id="A0A4U5Q1T6"/>
<feature type="transmembrane region" description="Helical" evidence="1">
    <location>
        <begin position="46"/>
        <end position="66"/>
    </location>
</feature>
<dbReference type="EMBL" id="RCHU01000496">
    <property type="protein sequence ID" value="TKS03853.1"/>
    <property type="molecule type" value="Genomic_DNA"/>
</dbReference>
<evidence type="ECO:0008006" key="3">
    <source>
        <dbReference type="Google" id="ProtNLM"/>
    </source>
</evidence>
<evidence type="ECO:0000256" key="1">
    <source>
        <dbReference type="SAM" id="Phobius"/>
    </source>
</evidence>
<sequence>MRGRLVWVEHYRGRGFWGLTVERLAGRLGSVLRRWDGSVDGGCGKLIVLVVELGFFSVLSLMVFVLGEWRVTLVDFMEVLMVVGLWWSGFGSGKKNGLTLVDFMEERWVLVLG</sequence>
<proteinExistence type="predicted"/>
<keyword evidence="1" id="KW-1133">Transmembrane helix</keyword>
<reference evidence="2" key="1">
    <citation type="submission" date="2018-10" db="EMBL/GenBank/DDBJ databases">
        <title>Population genomic analysis revealed the cold adaptation of white poplar.</title>
        <authorList>
            <person name="Liu Y.-J."/>
        </authorList>
    </citation>
    <scope>NUCLEOTIDE SEQUENCE [LARGE SCALE GENOMIC DNA]</scope>
    <source>
        <strain evidence="2">PAL-ZL1</strain>
    </source>
</reference>
<feature type="transmembrane region" description="Helical" evidence="1">
    <location>
        <begin position="73"/>
        <end position="90"/>
    </location>
</feature>
<comment type="caution">
    <text evidence="2">The sequence shown here is derived from an EMBL/GenBank/DDBJ whole genome shotgun (WGS) entry which is preliminary data.</text>
</comment>
<accession>A0A4U5Q1T6</accession>
<name>A0A4U5Q1T6_POPAL</name>
<gene>
    <name evidence="2" type="ORF">D5086_0000148820</name>
</gene>
<evidence type="ECO:0000313" key="2">
    <source>
        <dbReference type="EMBL" id="TKS03853.1"/>
    </source>
</evidence>
<keyword evidence="1" id="KW-0812">Transmembrane</keyword>
<organism evidence="2">
    <name type="scientific">Populus alba</name>
    <name type="common">White poplar</name>
    <dbReference type="NCBI Taxonomy" id="43335"/>
    <lineage>
        <taxon>Eukaryota</taxon>
        <taxon>Viridiplantae</taxon>
        <taxon>Streptophyta</taxon>
        <taxon>Embryophyta</taxon>
        <taxon>Tracheophyta</taxon>
        <taxon>Spermatophyta</taxon>
        <taxon>Magnoliopsida</taxon>
        <taxon>eudicotyledons</taxon>
        <taxon>Gunneridae</taxon>
        <taxon>Pentapetalae</taxon>
        <taxon>rosids</taxon>
        <taxon>fabids</taxon>
        <taxon>Malpighiales</taxon>
        <taxon>Salicaceae</taxon>
        <taxon>Saliceae</taxon>
        <taxon>Populus</taxon>
    </lineage>
</organism>
<keyword evidence="1" id="KW-0472">Membrane</keyword>
<protein>
    <recommendedName>
        <fullName evidence="3">Transmembrane protein</fullName>
    </recommendedName>
</protein>